<dbReference type="AlphaFoldDB" id="A0A4Y9YCY1"/>
<dbReference type="EMBL" id="SEOQ01000576">
    <property type="protein sequence ID" value="TFY60205.1"/>
    <property type="molecule type" value="Genomic_DNA"/>
</dbReference>
<feature type="compositionally biased region" description="Low complexity" evidence="1">
    <location>
        <begin position="232"/>
        <end position="246"/>
    </location>
</feature>
<proteinExistence type="predicted"/>
<protein>
    <submittedName>
        <fullName evidence="2">Uncharacterized protein</fullName>
    </submittedName>
</protein>
<feature type="region of interest" description="Disordered" evidence="1">
    <location>
        <begin position="146"/>
        <end position="256"/>
    </location>
</feature>
<feature type="compositionally biased region" description="Pro residues" evidence="1">
    <location>
        <begin position="146"/>
        <end position="159"/>
    </location>
</feature>
<dbReference type="Proteomes" id="UP000298327">
    <property type="component" value="Unassembled WGS sequence"/>
</dbReference>
<feature type="compositionally biased region" description="Low complexity" evidence="1">
    <location>
        <begin position="197"/>
        <end position="213"/>
    </location>
</feature>
<comment type="caution">
    <text evidence="2">The sequence shown here is derived from an EMBL/GenBank/DDBJ whole genome shotgun (WGS) entry which is preliminary data.</text>
</comment>
<organism evidence="2 3">
    <name type="scientific">Dentipellis fragilis</name>
    <dbReference type="NCBI Taxonomy" id="205917"/>
    <lineage>
        <taxon>Eukaryota</taxon>
        <taxon>Fungi</taxon>
        <taxon>Dikarya</taxon>
        <taxon>Basidiomycota</taxon>
        <taxon>Agaricomycotina</taxon>
        <taxon>Agaricomycetes</taxon>
        <taxon>Russulales</taxon>
        <taxon>Hericiaceae</taxon>
        <taxon>Dentipellis</taxon>
    </lineage>
</organism>
<reference evidence="2 3" key="1">
    <citation type="submission" date="2019-02" db="EMBL/GenBank/DDBJ databases">
        <title>Genome sequencing of the rare red list fungi Dentipellis fragilis.</title>
        <authorList>
            <person name="Buettner E."/>
            <person name="Kellner H."/>
        </authorList>
    </citation>
    <scope>NUCLEOTIDE SEQUENCE [LARGE SCALE GENOMIC DNA]</scope>
    <source>
        <strain evidence="2 3">DSM 105465</strain>
    </source>
</reference>
<sequence>MRTVHPIVDPAASFREYSLVEAPITTATLPPHPSLSPEFTRSFTMYDAFTFLSSDATLIPALLFLRAASRSALKILSPWHCSIRHPTCRWRHPQLLPGRRTACHLTRRRNKSPPPLPPVLPFVLDPSLAPPHAPFVLEPSLVPPHAPEPSFAPPRPPPVQVHSHVPTSTKAHSDAPQYPEPAIPHAGTVGKAPSSGPQRTRAQQKVQQKAQQKVPKKAQTKESKKVPKKVQQKVQKVQEKLQQAAKKGGEPTPNPFDENGVYPVSSEEPFNTKKVKWKCPFPDCKAKVKDTEGDMGRHFSTAHPLEGGGKHSCALLVKEKTGSQEIRTCAKPYEEARGLGRHVLVFHMGLGQKTDPILPIWCAIWRLAKGIRRQYGMEPLIPSVPWRCRIGFSFITVAQVICIDYIPVCFTTYLPRTPIASPSRSSSFVRRTFSSRLDITTHVIPASISLLVLHKSSCYLNLFSHFCLVYEIQLNLTIVMTVNERLAPQVRVADLFHAEASRLHATNPRTTQTKAHLQSLTAVAPERSSLDHASANRVRLPLRALRHF</sequence>
<evidence type="ECO:0000313" key="2">
    <source>
        <dbReference type="EMBL" id="TFY60205.1"/>
    </source>
</evidence>
<keyword evidence="3" id="KW-1185">Reference proteome</keyword>
<evidence type="ECO:0000313" key="3">
    <source>
        <dbReference type="Proteomes" id="UP000298327"/>
    </source>
</evidence>
<evidence type="ECO:0000256" key="1">
    <source>
        <dbReference type="SAM" id="MobiDB-lite"/>
    </source>
</evidence>
<accession>A0A4Y9YCY1</accession>
<gene>
    <name evidence="2" type="ORF">EVG20_g7499</name>
</gene>
<name>A0A4Y9YCY1_9AGAM</name>